<comment type="subcellular location">
    <subcellularLocation>
        <location evidence="1">Secreted</location>
    </subcellularLocation>
</comment>
<dbReference type="Pfam" id="PF17892">
    <property type="entry name" value="Cadherin_5"/>
    <property type="match status" value="1"/>
</dbReference>
<dbReference type="PANTHER" id="PTHR38340">
    <property type="entry name" value="S-LAYER PROTEIN"/>
    <property type="match status" value="1"/>
</dbReference>
<evidence type="ECO:0000256" key="3">
    <source>
        <dbReference type="SAM" id="MobiDB-lite"/>
    </source>
</evidence>
<keyword evidence="2" id="KW-0964">Secreted</keyword>
<feature type="compositionally biased region" description="Basic and acidic residues" evidence="3">
    <location>
        <begin position="83"/>
        <end position="94"/>
    </location>
</feature>
<dbReference type="SUPFAM" id="SSF51120">
    <property type="entry name" value="beta-Roll"/>
    <property type="match status" value="4"/>
</dbReference>
<feature type="compositionally biased region" description="Gly residues" evidence="3">
    <location>
        <begin position="161"/>
        <end position="171"/>
    </location>
</feature>
<dbReference type="RefSeq" id="WP_238207563.1">
    <property type="nucleotide sequence ID" value="NZ_BPQE01000034.1"/>
</dbReference>
<dbReference type="PANTHER" id="PTHR38340:SF1">
    <property type="entry name" value="S-LAYER PROTEIN"/>
    <property type="match status" value="1"/>
</dbReference>
<sequence>MIITKGTKTEEAAHDEGRERSRQPCEAKSRLPYYLGLAVASVAAYLKSLFHEPARAEPESEGAGGEPPGASFPKPALQLVSDNRQDEELPDPRARGSSTSVEEAQGVSAALEFEALEFEALEFVRVRSLRFAAPEAGPDLADFKASPVIPNPINDNRGVAPAGGGGGGGGHGVRRGTPSHEDAGSRPSPHTSELAPPRNKTDGGPLEPGGPTGDGPKLPGQPQDGDSGGGPSTTDPAGPGETTGGRRNRAPVSTGTLHLADTLRCASLPIAALDLLRSVSDPDGDALSIRGVTASSGTLVRDGDGWLFECDAIGLVTLTYEVTDGEFAITQTATLNVLDRALNPGSVGDGGIHDETTGTNGDDLILGTPYPDRIGGGGGNDNIDARGGDDLIHGGPGDDHIVGGAGNDTIIGGMGHDVIFAGAGRDVVSGGPGNDRIFGEDGDDTLFGDEGDDLLDGGAGSDVLAGGTGDDTLDGGGGDDRIDGGDGSDLVLAGSGRDVVSGGAGDDRLEGGEGDDLISDGTGNDVVLGQEGDDVLVAALDRADDVFDGGSGVDTLDLTGTGGGVAVDLGGGTAISVEIGRDVLRSLEVVLAGSGPDSLVGSAGADRLHGGDGNDHLAGLGDDDVLEGGSGHDEIRDGSGRDVVRGGGGDDLIVMAMDGDDDRVDGGEGIDTLDLGDANGDLLVDLVRHVVSGTELGDDQIESVERIVAGAGRDHFVIGDEDVVLTGGDGDDHYEFATHGGDREPTRAVQITDFSVGDHIDLLKWSFFEAAPGATGVSLDEALERKDGSVSGIRYKSAHLDDGDVTVITADFDHDDTFETTIVLDGQHTLLFVEAGPASPPPTSIT</sequence>
<reference evidence="5 6" key="1">
    <citation type="submission" date="2023-07" db="EMBL/GenBank/DDBJ databases">
        <title>Genomic Encyclopedia of Type Strains, Phase IV (KMG-IV): sequencing the most valuable type-strain genomes for metagenomic binning, comparative biology and taxonomic classification.</title>
        <authorList>
            <person name="Goeker M."/>
        </authorList>
    </citation>
    <scope>NUCLEOTIDE SEQUENCE [LARGE SCALE GENOMIC DNA]</scope>
    <source>
        <strain evidence="5 6">DSM 19013</strain>
    </source>
</reference>
<proteinExistence type="predicted"/>
<name>A0ABU0I507_9HYPH</name>
<protein>
    <submittedName>
        <fullName evidence="5">Ca2+-binding RTX toxin-like protein</fullName>
    </submittedName>
</protein>
<dbReference type="InterPro" id="IPR018511">
    <property type="entry name" value="Hemolysin-typ_Ca-bd_CS"/>
</dbReference>
<evidence type="ECO:0000313" key="5">
    <source>
        <dbReference type="EMBL" id="MDQ0449701.1"/>
    </source>
</evidence>
<dbReference type="Gene3D" id="2.150.10.10">
    <property type="entry name" value="Serralysin-like metalloprotease, C-terminal"/>
    <property type="match status" value="5"/>
</dbReference>
<feature type="region of interest" description="Disordered" evidence="3">
    <location>
        <begin position="500"/>
        <end position="523"/>
    </location>
</feature>
<accession>A0ABU0I507</accession>
<feature type="compositionally biased region" description="Basic and acidic residues" evidence="3">
    <location>
        <begin position="7"/>
        <end position="25"/>
    </location>
</feature>
<dbReference type="InterPro" id="IPR041690">
    <property type="entry name" value="Cadherin_5"/>
</dbReference>
<dbReference type="PROSITE" id="PS00330">
    <property type="entry name" value="HEMOLYSIN_CALCIUM"/>
    <property type="match status" value="3"/>
</dbReference>
<comment type="caution">
    <text evidence="5">The sequence shown here is derived from an EMBL/GenBank/DDBJ whole genome shotgun (WGS) entry which is preliminary data.</text>
</comment>
<evidence type="ECO:0000256" key="1">
    <source>
        <dbReference type="ARBA" id="ARBA00004613"/>
    </source>
</evidence>
<feature type="compositionally biased region" description="Acidic residues" evidence="3">
    <location>
        <begin position="440"/>
        <end position="455"/>
    </location>
</feature>
<dbReference type="PRINTS" id="PR00313">
    <property type="entry name" value="CABNDNGRPT"/>
</dbReference>
<evidence type="ECO:0000259" key="4">
    <source>
        <dbReference type="Pfam" id="PF17892"/>
    </source>
</evidence>
<dbReference type="InterPro" id="IPR011049">
    <property type="entry name" value="Serralysin-like_metalloprot_C"/>
</dbReference>
<feature type="region of interest" description="Disordered" evidence="3">
    <location>
        <begin position="1"/>
        <end position="25"/>
    </location>
</feature>
<keyword evidence="6" id="KW-1185">Reference proteome</keyword>
<gene>
    <name evidence="5" type="ORF">QO012_004223</name>
</gene>
<evidence type="ECO:0000256" key="2">
    <source>
        <dbReference type="ARBA" id="ARBA00022525"/>
    </source>
</evidence>
<dbReference type="InterPro" id="IPR001343">
    <property type="entry name" value="Hemolysn_Ca-bd"/>
</dbReference>
<dbReference type="InterPro" id="IPR050557">
    <property type="entry name" value="RTX_toxin/Mannuronan_C5-epim"/>
</dbReference>
<feature type="region of interest" description="Disordered" evidence="3">
    <location>
        <begin position="54"/>
        <end position="106"/>
    </location>
</feature>
<dbReference type="EMBL" id="JAUSVP010000017">
    <property type="protein sequence ID" value="MDQ0449701.1"/>
    <property type="molecule type" value="Genomic_DNA"/>
</dbReference>
<feature type="region of interest" description="Disordered" evidence="3">
    <location>
        <begin position="431"/>
        <end position="488"/>
    </location>
</feature>
<dbReference type="Proteomes" id="UP001231124">
    <property type="component" value="Unassembled WGS sequence"/>
</dbReference>
<organism evidence="5 6">
    <name type="scientific">Methylobacterium aerolatum</name>
    <dbReference type="NCBI Taxonomy" id="418708"/>
    <lineage>
        <taxon>Bacteria</taxon>
        <taxon>Pseudomonadati</taxon>
        <taxon>Pseudomonadota</taxon>
        <taxon>Alphaproteobacteria</taxon>
        <taxon>Hyphomicrobiales</taxon>
        <taxon>Methylobacteriaceae</taxon>
        <taxon>Methylobacterium</taxon>
    </lineage>
</organism>
<evidence type="ECO:0000313" key="6">
    <source>
        <dbReference type="Proteomes" id="UP001231124"/>
    </source>
</evidence>
<dbReference type="Pfam" id="PF00353">
    <property type="entry name" value="HemolysinCabind"/>
    <property type="match status" value="7"/>
</dbReference>
<feature type="domain" description="Cadherin-like" evidence="4">
    <location>
        <begin position="248"/>
        <end position="337"/>
    </location>
</feature>
<feature type="region of interest" description="Disordered" evidence="3">
    <location>
        <begin position="135"/>
        <end position="252"/>
    </location>
</feature>